<evidence type="ECO:0000256" key="1">
    <source>
        <dbReference type="SAM" id="MobiDB-lite"/>
    </source>
</evidence>
<evidence type="ECO:0000313" key="2">
    <source>
        <dbReference type="EMBL" id="ODM88041.1"/>
    </source>
</evidence>
<dbReference type="Proteomes" id="UP000094527">
    <property type="component" value="Unassembled WGS sequence"/>
</dbReference>
<dbReference type="Gene3D" id="1.25.40.120">
    <property type="entry name" value="Protein prenylyltransferase"/>
    <property type="match status" value="1"/>
</dbReference>
<keyword evidence="3" id="KW-1185">Reference proteome</keyword>
<feature type="compositionally biased region" description="Basic and acidic residues" evidence="1">
    <location>
        <begin position="20"/>
        <end position="30"/>
    </location>
</feature>
<sequence>MSATELGGSDKNGGCDDQGEGLKGRGFYKDKPEWKDVRPIDSVDGDDGDEPVVSITYSDKFKDVFSYVWAVISSGELSPRVLDLTRMRSSWTLQTSRFGS</sequence>
<comment type="caution">
    <text evidence="2">The sequence shown here is derived from an EMBL/GenBank/DDBJ whole genome shotgun (WGS) entry which is preliminary data.</text>
</comment>
<feature type="region of interest" description="Disordered" evidence="1">
    <location>
        <begin position="1"/>
        <end position="30"/>
    </location>
</feature>
<name>A0A1D2M560_ORCCI</name>
<dbReference type="STRING" id="48709.A0A1D2M560"/>
<dbReference type="OrthoDB" id="272289at2759"/>
<proteinExistence type="predicted"/>
<dbReference type="SUPFAM" id="SSF48439">
    <property type="entry name" value="Protein prenylyltransferase"/>
    <property type="match status" value="1"/>
</dbReference>
<keyword evidence="2" id="KW-0808">Transferase</keyword>
<dbReference type="AlphaFoldDB" id="A0A1D2M560"/>
<accession>A0A1D2M560</accession>
<evidence type="ECO:0000313" key="3">
    <source>
        <dbReference type="Proteomes" id="UP000094527"/>
    </source>
</evidence>
<dbReference type="GO" id="GO:0016740">
    <property type="term" value="F:transferase activity"/>
    <property type="evidence" value="ECO:0007669"/>
    <property type="project" value="UniProtKB-KW"/>
</dbReference>
<organism evidence="2 3">
    <name type="scientific">Orchesella cincta</name>
    <name type="common">Springtail</name>
    <name type="synonym">Podura cincta</name>
    <dbReference type="NCBI Taxonomy" id="48709"/>
    <lineage>
        <taxon>Eukaryota</taxon>
        <taxon>Metazoa</taxon>
        <taxon>Ecdysozoa</taxon>
        <taxon>Arthropoda</taxon>
        <taxon>Hexapoda</taxon>
        <taxon>Collembola</taxon>
        <taxon>Entomobryomorpha</taxon>
        <taxon>Entomobryoidea</taxon>
        <taxon>Orchesellidae</taxon>
        <taxon>Orchesellinae</taxon>
        <taxon>Orchesella</taxon>
    </lineage>
</organism>
<dbReference type="EMBL" id="LJIJ01004197">
    <property type="protein sequence ID" value="ODM88041.1"/>
    <property type="molecule type" value="Genomic_DNA"/>
</dbReference>
<protein>
    <submittedName>
        <fullName evidence="2">Protein farnesyltransferase/geranylgeranyltransferase type-1 subunit alpha</fullName>
    </submittedName>
</protein>
<reference evidence="2 3" key="1">
    <citation type="journal article" date="2016" name="Genome Biol. Evol.">
        <title>Gene Family Evolution Reflects Adaptation to Soil Environmental Stressors in the Genome of the Collembolan Orchesella cincta.</title>
        <authorList>
            <person name="Faddeeva-Vakhrusheva A."/>
            <person name="Derks M.F."/>
            <person name="Anvar S.Y."/>
            <person name="Agamennone V."/>
            <person name="Suring W."/>
            <person name="Smit S."/>
            <person name="van Straalen N.M."/>
            <person name="Roelofs D."/>
        </authorList>
    </citation>
    <scope>NUCLEOTIDE SEQUENCE [LARGE SCALE GENOMIC DNA]</scope>
    <source>
        <tissue evidence="2">Mixed pool</tissue>
    </source>
</reference>
<gene>
    <name evidence="2" type="ORF">Ocin01_18640</name>
</gene>